<dbReference type="Proteomes" id="UP000612585">
    <property type="component" value="Unassembled WGS sequence"/>
</dbReference>
<organism evidence="2 3">
    <name type="scientific">Virgisporangium aurantiacum</name>
    <dbReference type="NCBI Taxonomy" id="175570"/>
    <lineage>
        <taxon>Bacteria</taxon>
        <taxon>Bacillati</taxon>
        <taxon>Actinomycetota</taxon>
        <taxon>Actinomycetes</taxon>
        <taxon>Micromonosporales</taxon>
        <taxon>Micromonosporaceae</taxon>
        <taxon>Virgisporangium</taxon>
    </lineage>
</organism>
<dbReference type="InterPro" id="IPR032466">
    <property type="entry name" value="Metal_Hydrolase"/>
</dbReference>
<keyword evidence="3" id="KW-1185">Reference proteome</keyword>
<dbReference type="NCBIfam" id="NF004636">
    <property type="entry name" value="PRK05985.1"/>
    <property type="match status" value="1"/>
</dbReference>
<sequence>MAELLLTGGRPWGRNERADIHVRDGVIAAIGDGLDVPGAERIDVAGKLVLPGLVDAHTHLDKTLFGRDWVPHSAGDTLADRIGNERRRRGELGLPDVDAMVALLETMVVNGTTHVRTHTDIDPEVGTSHVDAVAEAVARLDGRIGVTQVAFPQHGLLTNPGTAELLEQALSRGVEAIGGIDPAGVDGDPVRHLDVVFGLAERYGAFVDIHLHDGGTLGAWQLGLIADRTTATGLAGRVAVSHAYALGQIDAGHQDRLAAQLAAAGVTITTAAVYDFPVPPIRRLVAAGVNVATGHDGIRDLWGPYGTGDMLDRAHHVAYRSLFRRDDDIELALRAATHGGAAALGLTGYGLVEGAGADLVVVEAATPAAAVVTRPTRDVVLKAGRVVARAGTLT</sequence>
<feature type="domain" description="Amidohydrolase 3" evidence="1">
    <location>
        <begin position="141"/>
        <end position="387"/>
    </location>
</feature>
<dbReference type="Gene3D" id="3.20.20.140">
    <property type="entry name" value="Metal-dependent hydrolases"/>
    <property type="match status" value="1"/>
</dbReference>
<accession>A0A8J3YZW9</accession>
<evidence type="ECO:0000313" key="2">
    <source>
        <dbReference type="EMBL" id="GIJ55084.1"/>
    </source>
</evidence>
<reference evidence="2" key="1">
    <citation type="submission" date="2021-01" db="EMBL/GenBank/DDBJ databases">
        <title>Whole genome shotgun sequence of Virgisporangium aurantiacum NBRC 16421.</title>
        <authorList>
            <person name="Komaki H."/>
            <person name="Tamura T."/>
        </authorList>
    </citation>
    <scope>NUCLEOTIDE SEQUENCE</scope>
    <source>
        <strain evidence="2">NBRC 16421</strain>
    </source>
</reference>
<evidence type="ECO:0000259" key="1">
    <source>
        <dbReference type="Pfam" id="PF07969"/>
    </source>
</evidence>
<proteinExistence type="predicted"/>
<dbReference type="CDD" id="cd01293">
    <property type="entry name" value="Bact_CD"/>
    <property type="match status" value="1"/>
</dbReference>
<dbReference type="InterPro" id="IPR052349">
    <property type="entry name" value="Metallo-hydrolase_Enzymes"/>
</dbReference>
<dbReference type="InterPro" id="IPR011059">
    <property type="entry name" value="Metal-dep_hydrolase_composite"/>
</dbReference>
<dbReference type="Gene3D" id="2.30.40.10">
    <property type="entry name" value="Urease, subunit C, domain 1"/>
    <property type="match status" value="1"/>
</dbReference>
<comment type="caution">
    <text evidence="2">The sequence shown here is derived from an EMBL/GenBank/DDBJ whole genome shotgun (WGS) entry which is preliminary data.</text>
</comment>
<dbReference type="RefSeq" id="WP_203991352.1">
    <property type="nucleotide sequence ID" value="NZ_BOPG01000013.1"/>
</dbReference>
<dbReference type="SUPFAM" id="SSF51556">
    <property type="entry name" value="Metallo-dependent hydrolases"/>
    <property type="match status" value="1"/>
</dbReference>
<dbReference type="AlphaFoldDB" id="A0A8J3YZW9"/>
<dbReference type="EMBL" id="BOPG01000013">
    <property type="protein sequence ID" value="GIJ55084.1"/>
    <property type="molecule type" value="Genomic_DNA"/>
</dbReference>
<gene>
    <name evidence="2" type="ORF">Vau01_026000</name>
</gene>
<dbReference type="Pfam" id="PF07969">
    <property type="entry name" value="Amidohydro_3"/>
    <property type="match status" value="1"/>
</dbReference>
<protein>
    <submittedName>
        <fullName evidence="2">Cytosine deaminase</fullName>
    </submittedName>
</protein>
<dbReference type="GO" id="GO:0016814">
    <property type="term" value="F:hydrolase activity, acting on carbon-nitrogen (but not peptide) bonds, in cyclic amidines"/>
    <property type="evidence" value="ECO:0007669"/>
    <property type="project" value="TreeGrafter"/>
</dbReference>
<name>A0A8J3YZW9_9ACTN</name>
<dbReference type="InterPro" id="IPR013108">
    <property type="entry name" value="Amidohydro_3"/>
</dbReference>
<dbReference type="PANTHER" id="PTHR32027:SF9">
    <property type="entry name" value="BLL3847 PROTEIN"/>
    <property type="match status" value="1"/>
</dbReference>
<dbReference type="SUPFAM" id="SSF51338">
    <property type="entry name" value="Composite domain of metallo-dependent hydrolases"/>
    <property type="match status" value="1"/>
</dbReference>
<dbReference type="PANTHER" id="PTHR32027">
    <property type="entry name" value="CYTOSINE DEAMINASE"/>
    <property type="match status" value="1"/>
</dbReference>
<evidence type="ECO:0000313" key="3">
    <source>
        <dbReference type="Proteomes" id="UP000612585"/>
    </source>
</evidence>